<feature type="compositionally biased region" description="Low complexity" evidence="2">
    <location>
        <begin position="174"/>
        <end position="191"/>
    </location>
</feature>
<sequence length="505" mass="57061">MSTQHQEKKLSEETTQEIESNKNAAQAAAQENLQVLKTRSGNQNGMTRNQDILLDQSVRPEDSISQVNSQASNGSNKSKASSTSSQVKKRLLEETAKRKAIEVQMEALKAEQEIAERRFQGQLQREIEELRMKHRREEEENRLKREEEFLKIKSQLEQATVVERIYAQAQENQSLVVPSPSLSPSSNKVSLQQAGDNSTSASYDLQKTGNNSPPTNTCSGIQVAPVSNGIQVAPVSNSIQVAPATSTDVLKEFLDNLITNQHSNSLALKLPSHEVPIFSGNPLEYTHFIRAFENLIEERTNSESSRLYYLVQYTSGEVKELMQSCLSMKEGEGYQAAKKLLKQRFGQNYKIATAYVERLTRGPAIRSEDSAALQNLSVCLTTCRNVLKDIGYLSQIENPDSLRRIIARLPYDTRKRWRSNVDNIIVKFDREIKLEDIVDFVDRESRIANHPVFGDISDKRKSEVEKKMLYTSKQRGISFATHADSNYESNNHHSCLFPTRESSTL</sequence>
<feature type="compositionally biased region" description="Polar residues" evidence="2">
    <location>
        <begin position="192"/>
        <end position="216"/>
    </location>
</feature>
<dbReference type="PANTHER" id="PTHR47331:SF4">
    <property type="entry name" value="PEPTIDASE S1 DOMAIN-CONTAINING PROTEIN"/>
    <property type="match status" value="1"/>
</dbReference>
<dbReference type="AlphaFoldDB" id="A0AAN8Q5Q2"/>
<dbReference type="InterPro" id="IPR005312">
    <property type="entry name" value="DUF1759"/>
</dbReference>
<keyword evidence="4" id="KW-1185">Reference proteome</keyword>
<proteinExistence type="predicted"/>
<feature type="region of interest" description="Disordered" evidence="2">
    <location>
        <begin position="174"/>
        <end position="216"/>
    </location>
</feature>
<keyword evidence="1" id="KW-0175">Coiled coil</keyword>
<feature type="region of interest" description="Disordered" evidence="2">
    <location>
        <begin position="1"/>
        <end position="88"/>
    </location>
</feature>
<name>A0AAN8Q5Q2_PATCE</name>
<feature type="compositionally biased region" description="Basic and acidic residues" evidence="2">
    <location>
        <begin position="1"/>
        <end position="12"/>
    </location>
</feature>
<evidence type="ECO:0000313" key="3">
    <source>
        <dbReference type="EMBL" id="KAK6188438.1"/>
    </source>
</evidence>
<accession>A0AAN8Q5Q2</accession>
<protein>
    <submittedName>
        <fullName evidence="3">Uncharacterized protein</fullName>
    </submittedName>
</protein>
<dbReference type="Proteomes" id="UP001347796">
    <property type="component" value="Unassembled WGS sequence"/>
</dbReference>
<reference evidence="3 4" key="1">
    <citation type="submission" date="2024-01" db="EMBL/GenBank/DDBJ databases">
        <title>The genome of the rayed Mediterranean limpet Patella caerulea (Linnaeus, 1758).</title>
        <authorList>
            <person name="Anh-Thu Weber A."/>
            <person name="Halstead-Nussloch G."/>
        </authorList>
    </citation>
    <scope>NUCLEOTIDE SEQUENCE [LARGE SCALE GENOMIC DNA]</scope>
    <source>
        <strain evidence="3">AATW-2023a</strain>
        <tissue evidence="3">Whole specimen</tissue>
    </source>
</reference>
<dbReference type="Pfam" id="PF03564">
    <property type="entry name" value="DUF1759"/>
    <property type="match status" value="1"/>
</dbReference>
<feature type="compositionally biased region" description="Polar residues" evidence="2">
    <location>
        <begin position="31"/>
        <end position="50"/>
    </location>
</feature>
<organism evidence="3 4">
    <name type="scientific">Patella caerulea</name>
    <name type="common">Rayed Mediterranean limpet</name>
    <dbReference type="NCBI Taxonomy" id="87958"/>
    <lineage>
        <taxon>Eukaryota</taxon>
        <taxon>Metazoa</taxon>
        <taxon>Spiralia</taxon>
        <taxon>Lophotrochozoa</taxon>
        <taxon>Mollusca</taxon>
        <taxon>Gastropoda</taxon>
        <taxon>Patellogastropoda</taxon>
        <taxon>Patelloidea</taxon>
        <taxon>Patellidae</taxon>
        <taxon>Patella</taxon>
    </lineage>
</organism>
<dbReference type="EMBL" id="JAZGQO010000003">
    <property type="protein sequence ID" value="KAK6188438.1"/>
    <property type="molecule type" value="Genomic_DNA"/>
</dbReference>
<feature type="coiled-coil region" evidence="1">
    <location>
        <begin position="91"/>
        <end position="147"/>
    </location>
</feature>
<evidence type="ECO:0000256" key="2">
    <source>
        <dbReference type="SAM" id="MobiDB-lite"/>
    </source>
</evidence>
<feature type="compositionally biased region" description="Low complexity" evidence="2">
    <location>
        <begin position="69"/>
        <end position="86"/>
    </location>
</feature>
<gene>
    <name evidence="3" type="ORF">SNE40_004611</name>
</gene>
<comment type="caution">
    <text evidence="3">The sequence shown here is derived from an EMBL/GenBank/DDBJ whole genome shotgun (WGS) entry which is preliminary data.</text>
</comment>
<evidence type="ECO:0000313" key="4">
    <source>
        <dbReference type="Proteomes" id="UP001347796"/>
    </source>
</evidence>
<evidence type="ECO:0000256" key="1">
    <source>
        <dbReference type="SAM" id="Coils"/>
    </source>
</evidence>
<dbReference type="PANTHER" id="PTHR47331">
    <property type="entry name" value="PHD-TYPE DOMAIN-CONTAINING PROTEIN"/>
    <property type="match status" value="1"/>
</dbReference>